<dbReference type="AlphaFoldDB" id="A0A6P4ZFJ3"/>
<gene>
    <name evidence="2" type="primary">LOC109476266</name>
</gene>
<organism evidence="1 2">
    <name type="scientific">Branchiostoma belcheri</name>
    <name type="common">Amphioxus</name>
    <dbReference type="NCBI Taxonomy" id="7741"/>
    <lineage>
        <taxon>Eukaryota</taxon>
        <taxon>Metazoa</taxon>
        <taxon>Chordata</taxon>
        <taxon>Cephalochordata</taxon>
        <taxon>Leptocardii</taxon>
        <taxon>Amphioxiformes</taxon>
        <taxon>Branchiostomatidae</taxon>
        <taxon>Branchiostoma</taxon>
    </lineage>
</organism>
<dbReference type="RefSeq" id="XP_019632709.1">
    <property type="nucleotide sequence ID" value="XM_019777150.1"/>
</dbReference>
<sequence>MGGEWVNATDHEPPKNNYPNYTDIVHLSEKGNYSIRVRAANGIEPLAFSNITNVTIEDDTTLSGLLPITNWDYSEDLQTLTSHSAEQLSSAVISELNKVFNNIIGYQKSETKVDGFKEIGVTCTNAKAVMVEFHIKVAESEITSAQSVFSNSIKHERLGEFNIDKDRAHMDVMYH</sequence>
<name>A0A6P4ZFJ3_BRABE</name>
<proteinExistence type="predicted"/>
<reference evidence="2" key="1">
    <citation type="submission" date="2025-08" db="UniProtKB">
        <authorList>
            <consortium name="RefSeq"/>
        </authorList>
    </citation>
    <scope>IDENTIFICATION</scope>
    <source>
        <tissue evidence="2">Gonad</tissue>
    </source>
</reference>
<evidence type="ECO:0000313" key="2">
    <source>
        <dbReference type="RefSeq" id="XP_019632709.1"/>
    </source>
</evidence>
<dbReference type="KEGG" id="bbel:109476266"/>
<protein>
    <submittedName>
        <fullName evidence="2">Uncharacterized protein LOC109476266</fullName>
    </submittedName>
</protein>
<accession>A0A6P4ZFJ3</accession>
<dbReference type="GeneID" id="109476266"/>
<evidence type="ECO:0000313" key="1">
    <source>
        <dbReference type="Proteomes" id="UP000515135"/>
    </source>
</evidence>
<dbReference type="Proteomes" id="UP000515135">
    <property type="component" value="Unplaced"/>
</dbReference>
<keyword evidence="1" id="KW-1185">Reference proteome</keyword>